<feature type="domain" description="FAS1" evidence="1">
    <location>
        <begin position="412"/>
        <end position="565"/>
    </location>
</feature>
<dbReference type="InterPro" id="IPR036378">
    <property type="entry name" value="FAS1_dom_sf"/>
</dbReference>
<dbReference type="KEGG" id="fax:FUAX_18510"/>
<evidence type="ECO:0000259" key="1">
    <source>
        <dbReference type="PROSITE" id="PS50213"/>
    </source>
</evidence>
<dbReference type="PROSITE" id="PS50213">
    <property type="entry name" value="FAS1"/>
    <property type="match status" value="3"/>
</dbReference>
<evidence type="ECO:0000313" key="2">
    <source>
        <dbReference type="EMBL" id="BDD09419.1"/>
    </source>
</evidence>
<dbReference type="EMBL" id="AP025314">
    <property type="protein sequence ID" value="BDD09419.1"/>
    <property type="molecule type" value="Genomic_DNA"/>
</dbReference>
<dbReference type="RefSeq" id="WP_338394621.1">
    <property type="nucleotide sequence ID" value="NZ_AP025314.1"/>
</dbReference>
<dbReference type="AlphaFoldDB" id="A0AAU9CBD4"/>
<feature type="domain" description="FAS1" evidence="1">
    <location>
        <begin position="38"/>
        <end position="232"/>
    </location>
</feature>
<sequence>MRLCLRIFKGAFVLVVLILYGCQDRFEDYKVSGSLSGRLVTAMEEVEEGDLSQFVKGIDILNMRDDLEKSTYTVFPPTDDAVFKYLKDKFGVSDISEIPEEEVKKIVRGHIIRDAWSWDQLLIANNSGWGKKPGDPGYGLKADWNFKFKSIYNAKPYEVTDKKTGKTYKLSRETDYLPIFDFEPESGIKEEEDYTFLFPDSEFTGYNIHAAISTRPNQKTLNGYFHVIDRVIPPLGNLEMLLAESKDFTVFYDILNRFSKYSYDEKSTLAQKGEVKDSLYDKYYNSKYVDFVAFDVNPKNAYSHWYTEKVNNVATIPSDEALNAFLDETFIEPGYFGSVDDIPNEALWPLIMNHTQFARYTVMQWLRPSDLDYFTTGNKEFASIDKDEVFFTAFLNNAVVYGINRTLAPRGYASVMRKLSLDSKYSMMLRLMNRNETVATLMNAQGITSTVLAPSDDAFEAAGYTFDEKANKFMWFDPDKGKDVEVSSTMLDRIFISHMLYDVDLQDFTSRSFIQNMDGESRIRVQDGKLYSGGNYEIDEQKAVEVVATDKGGDNGTFYEISDLLLPPRFSVNHYLTDPSRHEYEEFVKLLEKAGLIKNSIFKSVVLLAGEGPFTVIVPSNAVILANKDKIPEDPDELRDFLSYYFIQEEALFSENNINDEFLTLSETAAKDVFRKIKVSTENGTLGFTDLKGGKAKVIEDVRYSNILAYRGTIHLIDNLLWIK</sequence>
<dbReference type="InterPro" id="IPR000782">
    <property type="entry name" value="FAS1_domain"/>
</dbReference>
<dbReference type="PROSITE" id="PS51257">
    <property type="entry name" value="PROKAR_LIPOPROTEIN"/>
    <property type="match status" value="1"/>
</dbReference>
<proteinExistence type="predicted"/>
<reference evidence="2 3" key="1">
    <citation type="submission" date="2021-12" db="EMBL/GenBank/DDBJ databases">
        <title>Genome sequencing of bacteria with rrn-lacking chromosome and rrn-plasmid.</title>
        <authorList>
            <person name="Anda M."/>
            <person name="Iwasaki W."/>
        </authorList>
    </citation>
    <scope>NUCLEOTIDE SEQUENCE [LARGE SCALE GENOMIC DNA]</scope>
    <source>
        <strain evidence="2 3">DSM 100852</strain>
    </source>
</reference>
<protein>
    <recommendedName>
        <fullName evidence="1">FAS1 domain-containing protein</fullName>
    </recommendedName>
</protein>
<dbReference type="InterPro" id="IPR050904">
    <property type="entry name" value="Adhesion/Biosynth-related"/>
</dbReference>
<dbReference type="PANTHER" id="PTHR10900">
    <property type="entry name" value="PERIOSTIN-RELATED"/>
    <property type="match status" value="1"/>
</dbReference>
<dbReference type="SUPFAM" id="SSF82153">
    <property type="entry name" value="FAS1 domain"/>
    <property type="match status" value="4"/>
</dbReference>
<dbReference type="Gene3D" id="2.30.180.10">
    <property type="entry name" value="FAS1 domain"/>
    <property type="match status" value="3"/>
</dbReference>
<evidence type="ECO:0000313" key="3">
    <source>
        <dbReference type="Proteomes" id="UP001348817"/>
    </source>
</evidence>
<dbReference type="PANTHER" id="PTHR10900:SF77">
    <property type="entry name" value="FI19380P1"/>
    <property type="match status" value="1"/>
</dbReference>
<dbReference type="Proteomes" id="UP001348817">
    <property type="component" value="Chromosome"/>
</dbReference>
<keyword evidence="3" id="KW-1185">Reference proteome</keyword>
<feature type="domain" description="FAS1" evidence="1">
    <location>
        <begin position="571"/>
        <end position="721"/>
    </location>
</feature>
<name>A0AAU9CBD4_9BACT</name>
<dbReference type="Pfam" id="PF02469">
    <property type="entry name" value="Fasciclin"/>
    <property type="match status" value="3"/>
</dbReference>
<accession>A0AAU9CBD4</accession>
<organism evidence="2 3">
    <name type="scientific">Fulvitalea axinellae</name>
    <dbReference type="NCBI Taxonomy" id="1182444"/>
    <lineage>
        <taxon>Bacteria</taxon>
        <taxon>Pseudomonadati</taxon>
        <taxon>Bacteroidota</taxon>
        <taxon>Cytophagia</taxon>
        <taxon>Cytophagales</taxon>
        <taxon>Persicobacteraceae</taxon>
        <taxon>Fulvitalea</taxon>
    </lineage>
</organism>
<gene>
    <name evidence="2" type="ORF">FUAX_18510</name>
</gene>